<dbReference type="OrthoDB" id="426718at2759"/>
<accession>A0A2A2JNA6</accession>
<dbReference type="InterPro" id="IPR002921">
    <property type="entry name" value="Fungal_lipase-type"/>
</dbReference>
<dbReference type="Proteomes" id="UP000218231">
    <property type="component" value="Unassembled WGS sequence"/>
</dbReference>
<dbReference type="Pfam" id="PF01764">
    <property type="entry name" value="Lipase_3"/>
    <property type="match status" value="1"/>
</dbReference>
<organism evidence="2 3">
    <name type="scientific">Diploscapter pachys</name>
    <dbReference type="NCBI Taxonomy" id="2018661"/>
    <lineage>
        <taxon>Eukaryota</taxon>
        <taxon>Metazoa</taxon>
        <taxon>Ecdysozoa</taxon>
        <taxon>Nematoda</taxon>
        <taxon>Chromadorea</taxon>
        <taxon>Rhabditida</taxon>
        <taxon>Rhabditina</taxon>
        <taxon>Rhabditomorpha</taxon>
        <taxon>Rhabditoidea</taxon>
        <taxon>Rhabditidae</taxon>
        <taxon>Diploscapter</taxon>
    </lineage>
</organism>
<dbReference type="Gene3D" id="3.40.50.1820">
    <property type="entry name" value="alpha/beta hydrolase"/>
    <property type="match status" value="1"/>
</dbReference>
<dbReference type="GO" id="GO:0006629">
    <property type="term" value="P:lipid metabolic process"/>
    <property type="evidence" value="ECO:0007669"/>
    <property type="project" value="InterPro"/>
</dbReference>
<evidence type="ECO:0000313" key="3">
    <source>
        <dbReference type="Proteomes" id="UP000218231"/>
    </source>
</evidence>
<reference evidence="2 3" key="1">
    <citation type="journal article" date="2017" name="Curr. Biol.">
        <title>Genome architecture and evolution of a unichromosomal asexual nematode.</title>
        <authorList>
            <person name="Fradin H."/>
            <person name="Zegar C."/>
            <person name="Gutwein M."/>
            <person name="Lucas J."/>
            <person name="Kovtun M."/>
            <person name="Corcoran D."/>
            <person name="Baugh L.R."/>
            <person name="Kiontke K."/>
            <person name="Gunsalus K."/>
            <person name="Fitch D.H."/>
            <person name="Piano F."/>
        </authorList>
    </citation>
    <scope>NUCLEOTIDE SEQUENCE [LARGE SCALE GENOMIC DNA]</scope>
    <source>
        <strain evidence="2">PF1309</strain>
    </source>
</reference>
<feature type="domain" description="Fungal lipase-type" evidence="1">
    <location>
        <begin position="1"/>
        <end position="61"/>
    </location>
</feature>
<sequence>MASLSASWLVMNKLADSHLIRMITFGQPRTGNKEYADAHDKMIPYKYRITHHRDPIPHLPVDGLEGYHHHLAEIFYNNDMTQPDYIGLILHLLQSVMSKKASPAVTVTWIIISLQTTFSISTYTSKRGELLTVHRSNID</sequence>
<comment type="caution">
    <text evidence="2">The sequence shown here is derived from an EMBL/GenBank/DDBJ whole genome shotgun (WGS) entry which is preliminary data.</text>
</comment>
<keyword evidence="3" id="KW-1185">Reference proteome</keyword>
<evidence type="ECO:0000313" key="2">
    <source>
        <dbReference type="EMBL" id="PAV63012.1"/>
    </source>
</evidence>
<dbReference type="InterPro" id="IPR029058">
    <property type="entry name" value="AB_hydrolase_fold"/>
</dbReference>
<dbReference type="AlphaFoldDB" id="A0A2A2JNA6"/>
<protein>
    <recommendedName>
        <fullName evidence="1">Fungal lipase-type domain-containing protein</fullName>
    </recommendedName>
</protein>
<dbReference type="EMBL" id="LIAE01010337">
    <property type="protein sequence ID" value="PAV63012.1"/>
    <property type="molecule type" value="Genomic_DNA"/>
</dbReference>
<gene>
    <name evidence="2" type="ORF">WR25_03903</name>
</gene>
<proteinExistence type="predicted"/>
<dbReference type="PANTHER" id="PTHR45908:SF8">
    <property type="entry name" value="FUNGAL LIPASE-LIKE DOMAIN-CONTAINING PROTEIN"/>
    <property type="match status" value="1"/>
</dbReference>
<evidence type="ECO:0000259" key="1">
    <source>
        <dbReference type="Pfam" id="PF01764"/>
    </source>
</evidence>
<dbReference type="CDD" id="cd00519">
    <property type="entry name" value="Lipase_3"/>
    <property type="match status" value="1"/>
</dbReference>
<dbReference type="PANTHER" id="PTHR45908">
    <property type="entry name" value="PROTEIN CBG11750-RELATED"/>
    <property type="match status" value="1"/>
</dbReference>
<name>A0A2A2JNA6_9BILA</name>
<dbReference type="SUPFAM" id="SSF53474">
    <property type="entry name" value="alpha/beta-Hydrolases"/>
    <property type="match status" value="1"/>
</dbReference>